<keyword evidence="12" id="KW-1185">Reference proteome</keyword>
<dbReference type="GO" id="GO:0032580">
    <property type="term" value="C:Golgi cisterna membrane"/>
    <property type="evidence" value="ECO:0007669"/>
    <property type="project" value="UniProtKB-SubCell"/>
</dbReference>
<dbReference type="InterPro" id="IPR051227">
    <property type="entry name" value="CS_glycosyltransferase"/>
</dbReference>
<sequence length="466" mass="54274">MKIELKCGCLLLLALLIPVTVIPLYIYTSTNTPTRGSRLHGRGITSSNDGNCRELELQLEYLQTLMKAEEQQHAGAMERLRAQGIETKRKLDIQRELVTELERRNQQLIDKLQHLESGGPRHREDDYRLAPDISPYKVRTLNIQQRSEFEVIPYTSFSKDKLYSLEMGMVNKPEAKAIGDREKEMDEVMEKALEVLNDDDEKQQYTFHDLLEGYMRIERTVGTEYDMYFRVKDKKHVFQQEGREEVKDILEKVAAKHHYSHYKFIAKDEEFSRGVGLLAGAQVWDQGNVLLFFCDVDIVFKPDFLDRCRLNAAPSSRLFYPIVFSLYNPSVVYSDQPSVPGWKDQLVMNKQSGFWRTFGFGMTCMYRSDFLSMRGFDTKIQGWGFEDVKLYRKFIRSSLEVVRAPDQGIFHLWHEKTCDPLLPPAQYRMCLGSKAMSEASHENLGRLAFKELILENEKLHNQFDNI</sequence>
<dbReference type="PANTHER" id="PTHR12369:SF45">
    <property type="entry name" value="HEXOSYLTRANSFERASE"/>
    <property type="match status" value="1"/>
</dbReference>
<dbReference type="Proteomes" id="UP001174909">
    <property type="component" value="Unassembled WGS sequence"/>
</dbReference>
<comment type="caution">
    <text evidence="11">The sequence shown here is derived from an EMBL/GenBank/DDBJ whole genome shotgun (WGS) entry which is preliminary data.</text>
</comment>
<evidence type="ECO:0000256" key="4">
    <source>
        <dbReference type="ARBA" id="ARBA00022692"/>
    </source>
</evidence>
<keyword evidence="4" id="KW-0812">Transmembrane</keyword>
<keyword evidence="8" id="KW-0472">Membrane</keyword>
<evidence type="ECO:0000256" key="6">
    <source>
        <dbReference type="ARBA" id="ARBA00022989"/>
    </source>
</evidence>
<dbReference type="InterPro" id="IPR008428">
    <property type="entry name" value="Chond_GalNAc"/>
</dbReference>
<evidence type="ECO:0000256" key="7">
    <source>
        <dbReference type="ARBA" id="ARBA00023034"/>
    </source>
</evidence>
<dbReference type="InterPro" id="IPR029044">
    <property type="entry name" value="Nucleotide-diphossugar_trans"/>
</dbReference>
<dbReference type="EC" id="2.4.1.-" evidence="9"/>
<keyword evidence="5 9" id="KW-0735">Signal-anchor</keyword>
<dbReference type="EMBL" id="CASHTH010001688">
    <property type="protein sequence ID" value="CAI8018456.1"/>
    <property type="molecule type" value="Genomic_DNA"/>
</dbReference>
<comment type="similarity">
    <text evidence="2 9">Belongs to the chondroitin N-acetylgalactosaminyltransferase family.</text>
</comment>
<dbReference type="PANTHER" id="PTHR12369">
    <property type="entry name" value="CHONDROITIN SYNTHASE"/>
    <property type="match status" value="1"/>
</dbReference>
<keyword evidence="6" id="KW-1133">Transmembrane helix</keyword>
<keyword evidence="7 9" id="KW-0333">Golgi apparatus</keyword>
<evidence type="ECO:0000313" key="12">
    <source>
        <dbReference type="Proteomes" id="UP001174909"/>
    </source>
</evidence>
<evidence type="ECO:0000256" key="8">
    <source>
        <dbReference type="ARBA" id="ARBA00023136"/>
    </source>
</evidence>
<comment type="subcellular location">
    <subcellularLocation>
        <location evidence="1 9">Golgi apparatus</location>
        <location evidence="1 9">Golgi stack membrane</location>
        <topology evidence="1 9">Single-pass type II membrane protein</topology>
    </subcellularLocation>
</comment>
<gene>
    <name evidence="11" type="ORF">GBAR_LOCUS11203</name>
</gene>
<dbReference type="Pfam" id="PF05679">
    <property type="entry name" value="CHGN"/>
    <property type="match status" value="2"/>
</dbReference>
<reference evidence="11" key="1">
    <citation type="submission" date="2023-03" db="EMBL/GenBank/DDBJ databases">
        <authorList>
            <person name="Steffen K."/>
            <person name="Cardenas P."/>
        </authorList>
    </citation>
    <scope>NUCLEOTIDE SEQUENCE</scope>
</reference>
<dbReference type="AlphaFoldDB" id="A0AA35RYA0"/>
<evidence type="ECO:0000256" key="5">
    <source>
        <dbReference type="ARBA" id="ARBA00022968"/>
    </source>
</evidence>
<proteinExistence type="inferred from homology"/>
<evidence type="ECO:0000256" key="3">
    <source>
        <dbReference type="ARBA" id="ARBA00022679"/>
    </source>
</evidence>
<accession>A0AA35RYA0</accession>
<dbReference type="GO" id="GO:0008376">
    <property type="term" value="F:acetylgalactosaminyltransferase activity"/>
    <property type="evidence" value="ECO:0007669"/>
    <property type="project" value="InterPro"/>
</dbReference>
<keyword evidence="10" id="KW-0175">Coiled coil</keyword>
<keyword evidence="3 9" id="KW-0808">Transferase</keyword>
<evidence type="ECO:0000256" key="2">
    <source>
        <dbReference type="ARBA" id="ARBA00009239"/>
    </source>
</evidence>
<dbReference type="SUPFAM" id="SSF53448">
    <property type="entry name" value="Nucleotide-diphospho-sugar transferases"/>
    <property type="match status" value="1"/>
</dbReference>
<evidence type="ECO:0000256" key="10">
    <source>
        <dbReference type="SAM" id="Coils"/>
    </source>
</evidence>
<name>A0AA35RYA0_GEOBA</name>
<dbReference type="Gene3D" id="3.90.550.10">
    <property type="entry name" value="Spore Coat Polysaccharide Biosynthesis Protein SpsA, Chain A"/>
    <property type="match status" value="1"/>
</dbReference>
<organism evidence="11 12">
    <name type="scientific">Geodia barretti</name>
    <name type="common">Barrett's horny sponge</name>
    <dbReference type="NCBI Taxonomy" id="519541"/>
    <lineage>
        <taxon>Eukaryota</taxon>
        <taxon>Metazoa</taxon>
        <taxon>Porifera</taxon>
        <taxon>Demospongiae</taxon>
        <taxon>Heteroscleromorpha</taxon>
        <taxon>Tetractinellida</taxon>
        <taxon>Astrophorina</taxon>
        <taxon>Geodiidae</taxon>
        <taxon>Geodia</taxon>
    </lineage>
</organism>
<evidence type="ECO:0000256" key="9">
    <source>
        <dbReference type="RuleBase" id="RU364016"/>
    </source>
</evidence>
<feature type="coiled-coil region" evidence="10">
    <location>
        <begin position="52"/>
        <end position="118"/>
    </location>
</feature>
<protein>
    <recommendedName>
        <fullName evidence="9">Hexosyltransferase</fullName>
        <ecNumber evidence="9">2.4.1.-</ecNumber>
    </recommendedName>
</protein>
<evidence type="ECO:0000313" key="11">
    <source>
        <dbReference type="EMBL" id="CAI8018456.1"/>
    </source>
</evidence>
<evidence type="ECO:0000256" key="1">
    <source>
        <dbReference type="ARBA" id="ARBA00004447"/>
    </source>
</evidence>